<keyword evidence="3" id="KW-1185">Reference proteome</keyword>
<reference evidence="2 3" key="1">
    <citation type="submission" date="2018-07" db="EMBL/GenBank/DDBJ databases">
        <title>Genomic Encyclopedia of Type Strains, Phase IV (KMG-IV): sequencing the most valuable type-strain genomes for metagenomic binning, comparative biology and taxonomic classification.</title>
        <authorList>
            <person name="Goeker M."/>
        </authorList>
    </citation>
    <scope>NUCLEOTIDE SEQUENCE [LARGE SCALE GENOMIC DNA]</scope>
    <source>
        <strain evidence="2 3">DSM 21634</strain>
    </source>
</reference>
<comment type="similarity">
    <text evidence="1">Belongs to the MYG1 family.</text>
</comment>
<comment type="caution">
    <text evidence="2">The sequence shown here is derived from an EMBL/GenBank/DDBJ whole genome shotgun (WGS) entry which is preliminary data.</text>
</comment>
<evidence type="ECO:0000313" key="2">
    <source>
        <dbReference type="EMBL" id="RCW75509.1"/>
    </source>
</evidence>
<dbReference type="InterPro" id="IPR003226">
    <property type="entry name" value="MYG1_exonuclease"/>
</dbReference>
<dbReference type="RefSeq" id="WP_114464940.1">
    <property type="nucleotide sequence ID" value="NZ_QPJK01000001.1"/>
</dbReference>
<name>A0A368Y705_9BURK</name>
<proteinExistence type="inferred from homology"/>
<dbReference type="EMBL" id="QPJK01000001">
    <property type="protein sequence ID" value="RCW75509.1"/>
    <property type="molecule type" value="Genomic_DNA"/>
</dbReference>
<accession>A0A368Y705</accession>
<dbReference type="AlphaFoldDB" id="A0A368Y705"/>
<evidence type="ECO:0000313" key="3">
    <source>
        <dbReference type="Proteomes" id="UP000252884"/>
    </source>
</evidence>
<evidence type="ECO:0000256" key="1">
    <source>
        <dbReference type="ARBA" id="ARBA00010105"/>
    </source>
</evidence>
<organism evidence="2 3">
    <name type="scientific">Pseudorhodoferax soli</name>
    <dbReference type="NCBI Taxonomy" id="545864"/>
    <lineage>
        <taxon>Bacteria</taxon>
        <taxon>Pseudomonadati</taxon>
        <taxon>Pseudomonadota</taxon>
        <taxon>Betaproteobacteria</taxon>
        <taxon>Burkholderiales</taxon>
        <taxon>Comamonadaceae</taxon>
    </lineage>
</organism>
<dbReference type="Proteomes" id="UP000252884">
    <property type="component" value="Unassembled WGS sequence"/>
</dbReference>
<sequence>MHTTTRSTTIATHNGSFHADDVFGVAVLRLLFPEATLLRTRDAALIAAADYAVDVGGEWDAARGRFDHHQRGFDGARASGVVYASAGLVWAAHGPALVAQQCGVTEPTLVQAIADSLDRELVQHLDRADTGAANAAPGLFGLSALLAQFNLPWDRRGSAAQDDAAALARFEQAMGVVTQLLLAALDQQRARHQGAQQVREARVLLDGRVLVLPRGGLPWRDVASAEMPDLWFVVYPDASDEQHQVHVVTVEPQSFTARKDLPRAWAGLREAELAAASGVADAVFCHNGRFIAGARSLDGALRLAELAVAAPFDPK</sequence>
<dbReference type="PANTHER" id="PTHR11215:SF1">
    <property type="entry name" value="MYG1 EXONUCLEASE"/>
    <property type="match status" value="1"/>
</dbReference>
<dbReference type="GO" id="GO:0005737">
    <property type="term" value="C:cytoplasm"/>
    <property type="evidence" value="ECO:0007669"/>
    <property type="project" value="TreeGrafter"/>
</dbReference>
<dbReference type="OrthoDB" id="183622at2"/>
<dbReference type="Pfam" id="PF03690">
    <property type="entry name" value="MYG1_exonuc"/>
    <property type="match status" value="1"/>
</dbReference>
<protein>
    <submittedName>
        <fullName evidence="2">Uncharacterized UPF0160 family protein</fullName>
    </submittedName>
</protein>
<gene>
    <name evidence="2" type="ORF">DES41_101101</name>
</gene>
<dbReference type="PANTHER" id="PTHR11215">
    <property type="entry name" value="METAL DEPENDENT HYDROLASE - RELATED"/>
    <property type="match status" value="1"/>
</dbReference>